<protein>
    <recommendedName>
        <fullName evidence="3">LysM domain-containing protein</fullName>
    </recommendedName>
</protein>
<evidence type="ECO:0008006" key="3">
    <source>
        <dbReference type="Google" id="ProtNLM"/>
    </source>
</evidence>
<proteinExistence type="predicted"/>
<comment type="caution">
    <text evidence="1">The sequence shown here is derived from an EMBL/GenBank/DDBJ whole genome shotgun (WGS) entry which is preliminary data.</text>
</comment>
<dbReference type="EMBL" id="BMGA01000008">
    <property type="protein sequence ID" value="GGA84745.1"/>
    <property type="molecule type" value="Genomic_DNA"/>
</dbReference>
<name>A0ABQ1HQL5_9FLAO</name>
<dbReference type="RefSeq" id="WP_188494893.1">
    <property type="nucleotide sequence ID" value="NZ_BMGA01000008.1"/>
</dbReference>
<reference evidence="2" key="1">
    <citation type="journal article" date="2019" name="Int. J. Syst. Evol. Microbiol.">
        <title>The Global Catalogue of Microorganisms (GCM) 10K type strain sequencing project: providing services to taxonomists for standard genome sequencing and annotation.</title>
        <authorList>
            <consortium name="The Broad Institute Genomics Platform"/>
            <consortium name="The Broad Institute Genome Sequencing Center for Infectious Disease"/>
            <person name="Wu L."/>
            <person name="Ma J."/>
        </authorList>
    </citation>
    <scope>NUCLEOTIDE SEQUENCE [LARGE SCALE GENOMIC DNA]</scope>
    <source>
        <strain evidence="2">CGMCC 1.12811</strain>
    </source>
</reference>
<dbReference type="Proteomes" id="UP000658793">
    <property type="component" value="Unassembled WGS sequence"/>
</dbReference>
<evidence type="ECO:0000313" key="1">
    <source>
        <dbReference type="EMBL" id="GGA84745.1"/>
    </source>
</evidence>
<evidence type="ECO:0000313" key="2">
    <source>
        <dbReference type="Proteomes" id="UP000658793"/>
    </source>
</evidence>
<accession>A0ABQ1HQL5</accession>
<keyword evidence="2" id="KW-1185">Reference proteome</keyword>
<organism evidence="1 2">
    <name type="scientific">Flavobacterium palustre</name>
    <dbReference type="NCBI Taxonomy" id="1476463"/>
    <lineage>
        <taxon>Bacteria</taxon>
        <taxon>Pseudomonadati</taxon>
        <taxon>Bacteroidota</taxon>
        <taxon>Flavobacteriia</taxon>
        <taxon>Flavobacteriales</taxon>
        <taxon>Flavobacteriaceae</taxon>
        <taxon>Flavobacterium</taxon>
    </lineage>
</organism>
<sequence length="97" mass="10376">MRVLSGQSLLDIAVQVDGSVETVFEWALANDKSITDRLTPGEILVAPGSALREKDIANYFYGIQKKLATGITAQNHELIVPDDGIGAMIIGSTFIVS</sequence>
<gene>
    <name evidence="1" type="ORF">GCM10008015_26910</name>
</gene>